<keyword evidence="3 8" id="KW-0698">rRNA processing</keyword>
<evidence type="ECO:0000256" key="1">
    <source>
        <dbReference type="ARBA" id="ARBA00004604"/>
    </source>
</evidence>
<dbReference type="Gene3D" id="1.10.10.2150">
    <property type="entry name" value="Ribosomal RNA-processing protein 8, N-terminal domain"/>
    <property type="match status" value="1"/>
</dbReference>
<accession>A0A087UNB9</accession>
<keyword evidence="6 8" id="KW-0949">S-adenosyl-L-methionine</keyword>
<dbReference type="Proteomes" id="UP000054359">
    <property type="component" value="Unassembled WGS sequence"/>
</dbReference>
<keyword evidence="5 8" id="KW-0808">Transferase</keyword>
<dbReference type="STRING" id="407821.A0A087UNB9"/>
<evidence type="ECO:0000256" key="3">
    <source>
        <dbReference type="ARBA" id="ARBA00022552"/>
    </source>
</evidence>
<dbReference type="FunFam" id="1.10.10.2150:FF:000001">
    <property type="entry name" value="Ribosomal RNA-processing protein 8"/>
    <property type="match status" value="1"/>
</dbReference>
<reference evidence="10 11" key="1">
    <citation type="submission" date="2013-11" db="EMBL/GenBank/DDBJ databases">
        <title>Genome sequencing of Stegodyphus mimosarum.</title>
        <authorList>
            <person name="Bechsgaard J."/>
        </authorList>
    </citation>
    <scope>NUCLEOTIDE SEQUENCE [LARGE SCALE GENOMIC DNA]</scope>
</reference>
<dbReference type="GO" id="GO:0032259">
    <property type="term" value="P:methylation"/>
    <property type="evidence" value="ECO:0007669"/>
    <property type="project" value="UniProtKB-KW"/>
</dbReference>
<evidence type="ECO:0000256" key="6">
    <source>
        <dbReference type="ARBA" id="ARBA00022691"/>
    </source>
</evidence>
<comment type="similarity">
    <text evidence="2 8">Belongs to the methyltransferase superfamily. RRP8 family.</text>
</comment>
<feature type="compositionally biased region" description="Polar residues" evidence="9">
    <location>
        <begin position="302"/>
        <end position="313"/>
    </location>
</feature>
<evidence type="ECO:0000313" key="10">
    <source>
        <dbReference type="EMBL" id="KFM78858.1"/>
    </source>
</evidence>
<dbReference type="OMA" id="QICHIAR"/>
<proteinExistence type="inferred from homology"/>
<evidence type="ECO:0000256" key="2">
    <source>
        <dbReference type="ARBA" id="ARBA00006301"/>
    </source>
</evidence>
<comment type="function">
    <text evidence="8">Probable methyltransferase required to silence rDNA.</text>
</comment>
<evidence type="ECO:0000256" key="9">
    <source>
        <dbReference type="SAM" id="MobiDB-lite"/>
    </source>
</evidence>
<dbReference type="AlphaFoldDB" id="A0A087UNB9"/>
<dbReference type="PANTHER" id="PTHR12787:SF0">
    <property type="entry name" value="RIBOSOMAL RNA-PROCESSING PROTEIN 8"/>
    <property type="match status" value="1"/>
</dbReference>
<dbReference type="EC" id="2.1.1.-" evidence="8"/>
<keyword evidence="4 8" id="KW-0489">Methyltransferase</keyword>
<sequence length="545" mass="62873">MDFSLPDSDVWDDSPSQNKFLENYFRNYMIPSPDITAKKSKRTKQKLSNLNEDVDHVLQLTKTQICHIARHTKTKNEKITSGSNHLNTKKQKNDTLKNYLDSSEEILSSKAKKSNSCEKRKLETECRNRMELLHSEPASSLQGDKLSSKKKMKQTSETASHRGMNLTNSKHDKNNIEPEKINKCNKNILRSNKLKKSSPASKIKSIKEFPNEDLELIEEIKNSSVYKELQNFTGQQQFFKQIDSSNNVSESSNDKEHIPDVSENEVQMIFVEQTSQSIIEHETKNSNFDEKKKVKNKLRNKTASFHSEPTTTLHGDKLPSNRKKKKKNQILKTGVDDVMGDMVLTNLKHGKNNVQLEKLNEHNKKTLCTNDTKKISPGSKDSNVTEAAKLSNECIDIREEVKRSCEIVQNFSRKLQFPRQINSSCNFRNSSNEGLLDKSENKVQVTSLKHYSSQSAMEYKTVPETSLYKNKKSKSTSFINKAREMLNAAKFRYLNEKLYTESGRDAYEYFQNNANEFEDYHSGYKMQVQKWPMNPVDLIIKDLHK</sequence>
<comment type="subcellular location">
    <subcellularLocation>
        <location evidence="1 8">Nucleus</location>
        <location evidence="1 8">Nucleolus</location>
    </subcellularLocation>
</comment>
<dbReference type="GO" id="GO:0006364">
    <property type="term" value="P:rRNA processing"/>
    <property type="evidence" value="ECO:0007669"/>
    <property type="project" value="UniProtKB-UniRule"/>
</dbReference>
<dbReference type="PANTHER" id="PTHR12787">
    <property type="entry name" value="RIBOSOMAL RNA-PROCESSING PROTEIN 8"/>
    <property type="match status" value="1"/>
</dbReference>
<evidence type="ECO:0000256" key="7">
    <source>
        <dbReference type="ARBA" id="ARBA00023242"/>
    </source>
</evidence>
<feature type="region of interest" description="Disordered" evidence="9">
    <location>
        <begin position="301"/>
        <end position="328"/>
    </location>
</feature>
<evidence type="ECO:0000313" key="11">
    <source>
        <dbReference type="Proteomes" id="UP000054359"/>
    </source>
</evidence>
<keyword evidence="7 8" id="KW-0539">Nucleus</keyword>
<dbReference type="GO" id="GO:0005730">
    <property type="term" value="C:nucleolus"/>
    <property type="evidence" value="ECO:0007669"/>
    <property type="project" value="UniProtKB-SubCell"/>
</dbReference>
<feature type="region of interest" description="Disordered" evidence="9">
    <location>
        <begin position="134"/>
        <end position="177"/>
    </location>
</feature>
<protein>
    <recommendedName>
        <fullName evidence="8">Ribosomal RNA-processing protein 8</fullName>
        <ecNumber evidence="8">2.1.1.-</ecNumber>
    </recommendedName>
</protein>
<dbReference type="InterPro" id="IPR007823">
    <property type="entry name" value="RRP8"/>
</dbReference>
<name>A0A087UNB9_STEMI</name>
<dbReference type="InterPro" id="IPR042036">
    <property type="entry name" value="RRP8_N"/>
</dbReference>
<evidence type="ECO:0000256" key="4">
    <source>
        <dbReference type="ARBA" id="ARBA00022603"/>
    </source>
</evidence>
<dbReference type="EMBL" id="KK120696">
    <property type="protein sequence ID" value="KFM78858.1"/>
    <property type="molecule type" value="Genomic_DNA"/>
</dbReference>
<gene>
    <name evidence="10" type="ORF">X975_04789</name>
</gene>
<feature type="non-terminal residue" evidence="10">
    <location>
        <position position="545"/>
    </location>
</feature>
<evidence type="ECO:0000256" key="8">
    <source>
        <dbReference type="RuleBase" id="RU365074"/>
    </source>
</evidence>
<dbReference type="Pfam" id="PF05148">
    <property type="entry name" value="Methyltransf_8"/>
    <property type="match status" value="1"/>
</dbReference>
<keyword evidence="11" id="KW-1185">Reference proteome</keyword>
<organism evidence="10 11">
    <name type="scientific">Stegodyphus mimosarum</name>
    <name type="common">African social velvet spider</name>
    <dbReference type="NCBI Taxonomy" id="407821"/>
    <lineage>
        <taxon>Eukaryota</taxon>
        <taxon>Metazoa</taxon>
        <taxon>Ecdysozoa</taxon>
        <taxon>Arthropoda</taxon>
        <taxon>Chelicerata</taxon>
        <taxon>Arachnida</taxon>
        <taxon>Araneae</taxon>
        <taxon>Araneomorphae</taxon>
        <taxon>Entelegynae</taxon>
        <taxon>Eresoidea</taxon>
        <taxon>Eresidae</taxon>
        <taxon>Stegodyphus</taxon>
    </lineage>
</organism>
<dbReference type="GO" id="GO:0008168">
    <property type="term" value="F:methyltransferase activity"/>
    <property type="evidence" value="ECO:0007669"/>
    <property type="project" value="UniProtKB-KW"/>
</dbReference>
<evidence type="ECO:0000256" key="5">
    <source>
        <dbReference type="ARBA" id="ARBA00022679"/>
    </source>
</evidence>
<dbReference type="OrthoDB" id="10258825at2759"/>